<accession>A0A8J4BVM2</accession>
<sequence>MRVCEFQTPNALCSFPPERLPIDLRSPNEPPSPPPTHTHTFEDKALQYLEVRYVVESKGGMTGNMGGGVAGETTGSLTAAAAAAASEGVNAPPRDRHWRRRRSGGCRPWSWPGSRSAREWIAESTRDIDDGIGTGFCGAALAGVLENELDDLRGKVVGSLVCWVVRRLRQQPFPYGARGISCERVDCSALCMELGETLSTGVGGDGGTDRTCSTKYGGSSLSVMKLCATKYGLSPRFMASFLGGSPSPMSTSKTKSHSRPAKNCRKGCVCVCVCGSGGEGRWR</sequence>
<name>A0A8J4BVM2_9CHLO</name>
<gene>
    <name evidence="2" type="ORF">Vafri_19891</name>
</gene>
<dbReference type="EMBL" id="BNCO01000083">
    <property type="protein sequence ID" value="GIL66287.1"/>
    <property type="molecule type" value="Genomic_DNA"/>
</dbReference>
<evidence type="ECO:0000313" key="3">
    <source>
        <dbReference type="Proteomes" id="UP000747399"/>
    </source>
</evidence>
<protein>
    <submittedName>
        <fullName evidence="2">Uncharacterized protein</fullName>
    </submittedName>
</protein>
<keyword evidence="3" id="KW-1185">Reference proteome</keyword>
<evidence type="ECO:0000313" key="2">
    <source>
        <dbReference type="EMBL" id="GIL66287.1"/>
    </source>
</evidence>
<feature type="region of interest" description="Disordered" evidence="1">
    <location>
        <begin position="21"/>
        <end position="40"/>
    </location>
</feature>
<organism evidence="2 3">
    <name type="scientific">Volvox africanus</name>
    <dbReference type="NCBI Taxonomy" id="51714"/>
    <lineage>
        <taxon>Eukaryota</taxon>
        <taxon>Viridiplantae</taxon>
        <taxon>Chlorophyta</taxon>
        <taxon>core chlorophytes</taxon>
        <taxon>Chlorophyceae</taxon>
        <taxon>CS clade</taxon>
        <taxon>Chlamydomonadales</taxon>
        <taxon>Volvocaceae</taxon>
        <taxon>Volvox</taxon>
    </lineage>
</organism>
<dbReference type="AlphaFoldDB" id="A0A8J4BVM2"/>
<comment type="caution">
    <text evidence="2">The sequence shown here is derived from an EMBL/GenBank/DDBJ whole genome shotgun (WGS) entry which is preliminary data.</text>
</comment>
<proteinExistence type="predicted"/>
<reference evidence="2" key="1">
    <citation type="journal article" date="2021" name="Proc. Natl. Acad. Sci. U.S.A.">
        <title>Three genomes in the algal genus Volvox reveal the fate of a haploid sex-determining region after a transition to homothallism.</title>
        <authorList>
            <person name="Yamamoto K."/>
            <person name="Hamaji T."/>
            <person name="Kawai-Toyooka H."/>
            <person name="Matsuzaki R."/>
            <person name="Takahashi F."/>
            <person name="Nishimura Y."/>
            <person name="Kawachi M."/>
            <person name="Noguchi H."/>
            <person name="Minakuchi Y."/>
            <person name="Umen J.G."/>
            <person name="Toyoda A."/>
            <person name="Nozaki H."/>
        </authorList>
    </citation>
    <scope>NUCLEOTIDE SEQUENCE</scope>
    <source>
        <strain evidence="2">NIES-3780</strain>
    </source>
</reference>
<dbReference type="Proteomes" id="UP000747399">
    <property type="component" value="Unassembled WGS sequence"/>
</dbReference>
<evidence type="ECO:0000256" key="1">
    <source>
        <dbReference type="SAM" id="MobiDB-lite"/>
    </source>
</evidence>